<keyword evidence="1 3" id="KW-0853">WD repeat</keyword>
<dbReference type="PRINTS" id="PR00320">
    <property type="entry name" value="GPROTEINBRPT"/>
</dbReference>
<dbReference type="Pfam" id="PF00400">
    <property type="entry name" value="WD40"/>
    <property type="match status" value="3"/>
</dbReference>
<evidence type="ECO:0000256" key="2">
    <source>
        <dbReference type="ARBA" id="ARBA00022737"/>
    </source>
</evidence>
<proteinExistence type="predicted"/>
<dbReference type="InterPro" id="IPR015943">
    <property type="entry name" value="WD40/YVTN_repeat-like_dom_sf"/>
</dbReference>
<evidence type="ECO:0000313" key="5">
    <source>
        <dbReference type="Proteomes" id="UP000494206"/>
    </source>
</evidence>
<reference evidence="4 5" key="1">
    <citation type="submission" date="2020-04" db="EMBL/GenBank/DDBJ databases">
        <authorList>
            <person name="Laetsch R D."/>
            <person name="Stevens L."/>
            <person name="Kumar S."/>
            <person name="Blaxter L. M."/>
        </authorList>
    </citation>
    <scope>NUCLEOTIDE SEQUENCE [LARGE SCALE GENOMIC DNA]</scope>
</reference>
<dbReference type="Gene3D" id="2.130.10.10">
    <property type="entry name" value="YVTN repeat-like/Quinoprotein amine dehydrogenase"/>
    <property type="match status" value="2"/>
</dbReference>
<dbReference type="PANTHER" id="PTHR19869">
    <property type="entry name" value="SPERMATID WD-REPEAT PROTEIN"/>
    <property type="match status" value="1"/>
</dbReference>
<organism evidence="4 5">
    <name type="scientific">Caenorhabditis bovis</name>
    <dbReference type="NCBI Taxonomy" id="2654633"/>
    <lineage>
        <taxon>Eukaryota</taxon>
        <taxon>Metazoa</taxon>
        <taxon>Ecdysozoa</taxon>
        <taxon>Nematoda</taxon>
        <taxon>Chromadorea</taxon>
        <taxon>Rhabditida</taxon>
        <taxon>Rhabditina</taxon>
        <taxon>Rhabditomorpha</taxon>
        <taxon>Rhabditoidea</taxon>
        <taxon>Rhabditidae</taxon>
        <taxon>Peloderinae</taxon>
        <taxon>Caenorhabditis</taxon>
    </lineage>
</organism>
<accession>A0A8S1EUV8</accession>
<dbReference type="InterPro" id="IPR036322">
    <property type="entry name" value="WD40_repeat_dom_sf"/>
</dbReference>
<dbReference type="SUPFAM" id="SSF50978">
    <property type="entry name" value="WD40 repeat-like"/>
    <property type="match status" value="1"/>
</dbReference>
<dbReference type="EMBL" id="CADEPM010000004">
    <property type="protein sequence ID" value="CAB3405148.1"/>
    <property type="molecule type" value="Genomic_DNA"/>
</dbReference>
<protein>
    <recommendedName>
        <fullName evidence="6">WD repeat-containing protein 55 homolog</fullName>
    </recommendedName>
</protein>
<evidence type="ECO:0008006" key="6">
    <source>
        <dbReference type="Google" id="ProtNLM"/>
    </source>
</evidence>
<dbReference type="InterPro" id="IPR001680">
    <property type="entry name" value="WD40_rpt"/>
</dbReference>
<evidence type="ECO:0000313" key="4">
    <source>
        <dbReference type="EMBL" id="CAB3405148.1"/>
    </source>
</evidence>
<dbReference type="SMART" id="SM00320">
    <property type="entry name" value="WD40"/>
    <property type="match status" value="6"/>
</dbReference>
<evidence type="ECO:0000256" key="3">
    <source>
        <dbReference type="PROSITE-ProRule" id="PRU00221"/>
    </source>
</evidence>
<feature type="repeat" description="WD" evidence="3">
    <location>
        <begin position="133"/>
        <end position="173"/>
    </location>
</feature>
<dbReference type="AlphaFoldDB" id="A0A8S1EUV8"/>
<dbReference type="PROSITE" id="PS50082">
    <property type="entry name" value="WD_REPEATS_2"/>
    <property type="match status" value="2"/>
</dbReference>
<evidence type="ECO:0000256" key="1">
    <source>
        <dbReference type="ARBA" id="ARBA00022574"/>
    </source>
</evidence>
<dbReference type="Proteomes" id="UP000494206">
    <property type="component" value="Unassembled WGS sequence"/>
</dbReference>
<name>A0A8S1EUV8_9PELO</name>
<keyword evidence="2" id="KW-0677">Repeat</keyword>
<dbReference type="InterPro" id="IPR040066">
    <property type="entry name" value="WDR31"/>
</dbReference>
<comment type="caution">
    <text evidence="4">The sequence shown here is derived from an EMBL/GenBank/DDBJ whole genome shotgun (WGS) entry which is preliminary data.</text>
</comment>
<dbReference type="InterPro" id="IPR020472">
    <property type="entry name" value="WD40_PAC1"/>
</dbReference>
<gene>
    <name evidence="4" type="ORF">CBOVIS_LOCUS7380</name>
</gene>
<dbReference type="PROSITE" id="PS50294">
    <property type="entry name" value="WD_REPEATS_REGION"/>
    <property type="match status" value="2"/>
</dbReference>
<feature type="repeat" description="WD" evidence="3">
    <location>
        <begin position="263"/>
        <end position="307"/>
    </location>
</feature>
<keyword evidence="5" id="KW-1185">Reference proteome</keyword>
<dbReference type="OrthoDB" id="6262491at2759"/>
<dbReference type="PANTHER" id="PTHR19869:SF1">
    <property type="entry name" value="WD REPEAT-CONTAINING PROTEIN 31"/>
    <property type="match status" value="1"/>
</dbReference>
<sequence>MSNFKFSLNGITSFVQQRIGNNYSSVSTLDSHDRIRERMREKPNRNKKSNHTDTINTLCLIRSGMVLSGSRDSKIALTNVDNGDLALFWDTHGAEVTKLAYRNSVAKHSVFSGSRDSTITMYHLNNPTPLRVYNDHRLTITGVANIDDESFISGSRDTSIKIWDVETGKVRMQKEMNRNLVTHLAYNPNLSIIAQSSEDKTVKLFDPRSLAVIHEYPRKQHIQMHCDFMENTHVLVSCSNGFNNDGGEVTLYDLRYAKPIKELRGHEGSVTCVTTVPIGDNKKIIVSTGADKTIRVWRFEDMSLSWTEESPFEMDMMQCCAYAEGHVIVSGGHGRLAHYQARMHGSRVALELLWVQSSQISESISNQTF</sequence>